<dbReference type="EMBL" id="CAJEWN010000028">
    <property type="protein sequence ID" value="CAD2141902.1"/>
    <property type="molecule type" value="Genomic_DNA"/>
</dbReference>
<dbReference type="PANTHER" id="PTHR46481">
    <property type="entry name" value="ZINC FINGER BED DOMAIN-CONTAINING PROTEIN 4"/>
    <property type="match status" value="1"/>
</dbReference>
<evidence type="ECO:0000313" key="11">
    <source>
        <dbReference type="Proteomes" id="UP000580250"/>
    </source>
</evidence>
<evidence type="ECO:0000256" key="4">
    <source>
        <dbReference type="ARBA" id="ARBA00022833"/>
    </source>
</evidence>
<evidence type="ECO:0000256" key="7">
    <source>
        <dbReference type="ARBA" id="ARBA00023242"/>
    </source>
</evidence>
<keyword evidence="3" id="KW-0863">Zinc-finger</keyword>
<keyword evidence="4" id="KW-0862">Zinc</keyword>
<feature type="domain" description="BED-type" evidence="9">
    <location>
        <begin position="55"/>
        <end position="94"/>
    </location>
</feature>
<comment type="subcellular location">
    <subcellularLocation>
        <location evidence="1">Nucleus</location>
    </subcellularLocation>
</comment>
<evidence type="ECO:0000256" key="5">
    <source>
        <dbReference type="ARBA" id="ARBA00023015"/>
    </source>
</evidence>
<keyword evidence="2" id="KW-0479">Metal-binding</keyword>
<dbReference type="InterPro" id="IPR052035">
    <property type="entry name" value="ZnF_BED_domain_contain"/>
</dbReference>
<evidence type="ECO:0000256" key="1">
    <source>
        <dbReference type="ARBA" id="ARBA00004123"/>
    </source>
</evidence>
<dbReference type="OrthoDB" id="5890536at2759"/>
<dbReference type="InterPro" id="IPR036236">
    <property type="entry name" value="Znf_C2H2_sf"/>
</dbReference>
<dbReference type="GO" id="GO:0005634">
    <property type="term" value="C:nucleus"/>
    <property type="evidence" value="ECO:0007669"/>
    <property type="project" value="UniProtKB-SubCell"/>
</dbReference>
<keyword evidence="7" id="KW-0539">Nucleus</keyword>
<evidence type="ECO:0000313" key="10">
    <source>
        <dbReference type="EMBL" id="CAD2141902.1"/>
    </source>
</evidence>
<dbReference type="AlphaFoldDB" id="A0A6V7U131"/>
<evidence type="ECO:0000256" key="6">
    <source>
        <dbReference type="ARBA" id="ARBA00023163"/>
    </source>
</evidence>
<feature type="region of interest" description="Disordered" evidence="8">
    <location>
        <begin position="139"/>
        <end position="167"/>
    </location>
</feature>
<protein>
    <recommendedName>
        <fullName evidence="9">BED-type domain-containing protein</fullName>
    </recommendedName>
</protein>
<sequence>MLQQPNIFLPETIQQQLQQQRQQSPPILQTIRRQQHHPQVKTQQLPNGDSRVIRSEVWNCFDLDGLNAVCRACNERLKVGPTRQTSSLWRHLKRHSREVQDRLVKSWAEAGLPSRSADRMVARIQNGGTPTNLIEQRKRELQQQQYSSPSFNSSSTTTNFTSSSSTCIQNDTAGPLVTVDCRPGQSLDLEQLLGLQQNSNDGAAINEGEISPSNKIIEGLDNNEIDEMDFEVEEEEEPIKAAKSEKVQENFERAVVEFLLENALSFTKVLLQSPAFGEVLRLFSSSPTFSTNLFRPIIPSPEPLLTRLVPKMFIETLDERKALFEEDFFVLVLRRTKIENAPKGNTCILRISAVKLSESFGLCSRCLGVFAYRGGLRRLRDALRKCFEEGSVQLKLWQVSAVVHDGSSEFEELCEQLDIPGILSAPLMLRSIFTELDKLQFSPGCVRRVKNRFEQTIGNALDGLHFSAFSITVPILIERTNNFCNLNVDQEEKTKEFLEEQRLIEKFKILWNFQREKLLKEKTAKMSIFLNPNNCHNLIKGGPFNFEEWKKVETLIIEEICQACLPLKNNNEGGNGNNLNEKCGGENEEGEFKQRIEIEAEVNSYVEASLNELRKKEEVDNQQQQHQSLSELLLWWRTNIERFPRVGHLARQFCAIPLCVENGEINIFKELNKNNNELKNANYATELLNTDLAGERDDYSADMLIVSQLLTVRIAVIEKNNNGCGGK</sequence>
<dbReference type="PANTHER" id="PTHR46481:SF10">
    <property type="entry name" value="ZINC FINGER BED DOMAIN-CONTAINING PROTEIN 39"/>
    <property type="match status" value="1"/>
</dbReference>
<name>A0A6V7U131_MELEN</name>
<evidence type="ECO:0000259" key="9">
    <source>
        <dbReference type="Pfam" id="PF02892"/>
    </source>
</evidence>
<dbReference type="InterPro" id="IPR003656">
    <property type="entry name" value="Znf_BED"/>
</dbReference>
<evidence type="ECO:0000256" key="8">
    <source>
        <dbReference type="SAM" id="MobiDB-lite"/>
    </source>
</evidence>
<proteinExistence type="predicted"/>
<dbReference type="GO" id="GO:0009791">
    <property type="term" value="P:post-embryonic development"/>
    <property type="evidence" value="ECO:0007669"/>
    <property type="project" value="UniProtKB-ARBA"/>
</dbReference>
<dbReference type="Proteomes" id="UP000580250">
    <property type="component" value="Unassembled WGS sequence"/>
</dbReference>
<dbReference type="GO" id="GO:0003677">
    <property type="term" value="F:DNA binding"/>
    <property type="evidence" value="ECO:0007669"/>
    <property type="project" value="InterPro"/>
</dbReference>
<keyword evidence="6" id="KW-0804">Transcription</keyword>
<keyword evidence="5" id="KW-0805">Transcription regulation</keyword>
<dbReference type="SUPFAM" id="SSF57667">
    <property type="entry name" value="beta-beta-alpha zinc fingers"/>
    <property type="match status" value="1"/>
</dbReference>
<dbReference type="GO" id="GO:0008270">
    <property type="term" value="F:zinc ion binding"/>
    <property type="evidence" value="ECO:0007669"/>
    <property type="project" value="UniProtKB-KW"/>
</dbReference>
<comment type="caution">
    <text evidence="10">The sequence shown here is derived from an EMBL/GenBank/DDBJ whole genome shotgun (WGS) entry which is preliminary data.</text>
</comment>
<evidence type="ECO:0000256" key="3">
    <source>
        <dbReference type="ARBA" id="ARBA00022771"/>
    </source>
</evidence>
<feature type="compositionally biased region" description="Low complexity" evidence="8">
    <location>
        <begin position="147"/>
        <end position="166"/>
    </location>
</feature>
<gene>
    <name evidence="10" type="ORF">MENT_LOCUS7019</name>
</gene>
<accession>A0A6V7U131</accession>
<dbReference type="Pfam" id="PF02892">
    <property type="entry name" value="zf-BED"/>
    <property type="match status" value="1"/>
</dbReference>
<reference evidence="10 11" key="1">
    <citation type="submission" date="2020-08" db="EMBL/GenBank/DDBJ databases">
        <authorList>
            <person name="Koutsovoulos G."/>
            <person name="Danchin GJ E."/>
        </authorList>
    </citation>
    <scope>NUCLEOTIDE SEQUENCE [LARGE SCALE GENOMIC DNA]</scope>
</reference>
<evidence type="ECO:0000256" key="2">
    <source>
        <dbReference type="ARBA" id="ARBA00022723"/>
    </source>
</evidence>
<organism evidence="10 11">
    <name type="scientific">Meloidogyne enterolobii</name>
    <name type="common">Root-knot nematode worm</name>
    <name type="synonym">Meloidogyne mayaguensis</name>
    <dbReference type="NCBI Taxonomy" id="390850"/>
    <lineage>
        <taxon>Eukaryota</taxon>
        <taxon>Metazoa</taxon>
        <taxon>Ecdysozoa</taxon>
        <taxon>Nematoda</taxon>
        <taxon>Chromadorea</taxon>
        <taxon>Rhabditida</taxon>
        <taxon>Tylenchina</taxon>
        <taxon>Tylenchomorpha</taxon>
        <taxon>Tylenchoidea</taxon>
        <taxon>Meloidogynidae</taxon>
        <taxon>Meloidogyninae</taxon>
        <taxon>Meloidogyne</taxon>
    </lineage>
</organism>
<dbReference type="SMART" id="SM00614">
    <property type="entry name" value="ZnF_BED"/>
    <property type="match status" value="1"/>
</dbReference>